<sequence length="324" mass="35236">MLSLSLVSLTLSFIAGSLGLPQHVESRAAGCGTSPSMTPGDFKNFTMTDGREYRVWLPKNYKSDKATPLILSYHGANRDISHQVDLDKLTEPLFNKDYILVYLQGTADDPDRPTHTTWEGAPDCLSDDIKFTNEVLDAVTGDFCVDEKRIFATGKSQGGGFVGRLACDAGLSKRIAAFAPVSGAYYIKEIDVESECHPETVVVPCNASRKDIPILAFHGGADDTIKYHGDFRTGACLPDVSSWARQWALRDGLSGTPSNSSIAKSDNGVNMRYGAGLVTLVYDGDNIAHDWPSTTPNDDNEGLRLAAFNASARIMDFFRGQRLP</sequence>
<accession>A0ACC0D4M6</accession>
<reference evidence="1 2" key="1">
    <citation type="journal article" date="2022" name="New Phytol.">
        <title>Ecological generalism drives hyperdiversity of secondary metabolite gene clusters in xylarialean endophytes.</title>
        <authorList>
            <person name="Franco M.E.E."/>
            <person name="Wisecaver J.H."/>
            <person name="Arnold A.E."/>
            <person name="Ju Y.M."/>
            <person name="Slot J.C."/>
            <person name="Ahrendt S."/>
            <person name="Moore L.P."/>
            <person name="Eastman K.E."/>
            <person name="Scott K."/>
            <person name="Konkel Z."/>
            <person name="Mondo S.J."/>
            <person name="Kuo A."/>
            <person name="Hayes R.D."/>
            <person name="Haridas S."/>
            <person name="Andreopoulos B."/>
            <person name="Riley R."/>
            <person name="LaButti K."/>
            <person name="Pangilinan J."/>
            <person name="Lipzen A."/>
            <person name="Amirebrahimi M."/>
            <person name="Yan J."/>
            <person name="Adam C."/>
            <person name="Keymanesh K."/>
            <person name="Ng V."/>
            <person name="Louie K."/>
            <person name="Northen T."/>
            <person name="Drula E."/>
            <person name="Henrissat B."/>
            <person name="Hsieh H.M."/>
            <person name="Youens-Clark K."/>
            <person name="Lutzoni F."/>
            <person name="Miadlikowska J."/>
            <person name="Eastwood D.C."/>
            <person name="Hamelin R.C."/>
            <person name="Grigoriev I.V."/>
            <person name="U'Ren J.M."/>
        </authorList>
    </citation>
    <scope>NUCLEOTIDE SEQUENCE [LARGE SCALE GENOMIC DNA]</scope>
    <source>
        <strain evidence="1 2">ER1909</strain>
    </source>
</reference>
<comment type="caution">
    <text evidence="1">The sequence shown here is derived from an EMBL/GenBank/DDBJ whole genome shotgun (WGS) entry which is preliminary data.</text>
</comment>
<gene>
    <name evidence="1" type="ORF">F4821DRAFT_235726</name>
</gene>
<proteinExistence type="predicted"/>
<evidence type="ECO:0000313" key="2">
    <source>
        <dbReference type="Proteomes" id="UP001497680"/>
    </source>
</evidence>
<organism evidence="1 2">
    <name type="scientific">Hypoxylon rubiginosum</name>
    <dbReference type="NCBI Taxonomy" id="110542"/>
    <lineage>
        <taxon>Eukaryota</taxon>
        <taxon>Fungi</taxon>
        <taxon>Dikarya</taxon>
        <taxon>Ascomycota</taxon>
        <taxon>Pezizomycotina</taxon>
        <taxon>Sordariomycetes</taxon>
        <taxon>Xylariomycetidae</taxon>
        <taxon>Xylariales</taxon>
        <taxon>Hypoxylaceae</taxon>
        <taxon>Hypoxylon</taxon>
    </lineage>
</organism>
<dbReference type="Proteomes" id="UP001497680">
    <property type="component" value="Unassembled WGS sequence"/>
</dbReference>
<evidence type="ECO:0000313" key="1">
    <source>
        <dbReference type="EMBL" id="KAI6087703.1"/>
    </source>
</evidence>
<name>A0ACC0D4M6_9PEZI</name>
<protein>
    <submittedName>
        <fullName evidence="1">Carbohydrate esterase family 1 protein</fullName>
    </submittedName>
</protein>
<keyword evidence="2" id="KW-1185">Reference proteome</keyword>
<dbReference type="EMBL" id="MU394306">
    <property type="protein sequence ID" value="KAI6087703.1"/>
    <property type="molecule type" value="Genomic_DNA"/>
</dbReference>